<name>A0A7R8ZK13_9CRUS</name>
<dbReference type="GO" id="GO:0008270">
    <property type="term" value="F:zinc ion binding"/>
    <property type="evidence" value="ECO:0007669"/>
    <property type="project" value="UniProtKB-KW"/>
</dbReference>
<comment type="subcellular location">
    <subcellularLocation>
        <location evidence="1">Nucleus</location>
    </subcellularLocation>
</comment>
<dbReference type="GO" id="GO:0005634">
    <property type="term" value="C:nucleus"/>
    <property type="evidence" value="ECO:0007669"/>
    <property type="project" value="UniProtKB-SubCell"/>
</dbReference>
<evidence type="ECO:0000256" key="4">
    <source>
        <dbReference type="ARBA" id="ARBA00022771"/>
    </source>
</evidence>
<feature type="region of interest" description="Disordered" evidence="10">
    <location>
        <begin position="36"/>
        <end position="57"/>
    </location>
</feature>
<dbReference type="FunFam" id="3.30.160.60:FF:000322">
    <property type="entry name" value="GDNF-inducible zinc finger protein 1"/>
    <property type="match status" value="1"/>
</dbReference>
<dbReference type="SUPFAM" id="SSF57667">
    <property type="entry name" value="beta-beta-alpha zinc fingers"/>
    <property type="match status" value="20"/>
</dbReference>
<keyword evidence="9" id="KW-0539">Nucleus</keyword>
<keyword evidence="5" id="KW-0862">Zinc</keyword>
<dbReference type="PROSITE" id="PS50157">
    <property type="entry name" value="ZINC_FINGER_C2H2_2"/>
    <property type="match status" value="34"/>
</dbReference>
<keyword evidence="2" id="KW-0479">Metal-binding</keyword>
<dbReference type="EMBL" id="OB660359">
    <property type="protein sequence ID" value="CAD7224381.1"/>
    <property type="molecule type" value="Genomic_DNA"/>
</dbReference>
<keyword evidence="8" id="KW-0804">Transcription</keyword>
<dbReference type="FunFam" id="3.30.160.60:FF:000446">
    <property type="entry name" value="Zinc finger protein"/>
    <property type="match status" value="1"/>
</dbReference>
<evidence type="ECO:0000256" key="7">
    <source>
        <dbReference type="ARBA" id="ARBA00023125"/>
    </source>
</evidence>
<evidence type="ECO:0000256" key="3">
    <source>
        <dbReference type="ARBA" id="ARBA00022737"/>
    </source>
</evidence>
<proteinExistence type="predicted"/>
<dbReference type="PANTHER" id="PTHR24384:SF189">
    <property type="entry name" value="C2H2-TYPE DOMAIN-CONTAINING PROTEIN-RELATED"/>
    <property type="match status" value="1"/>
</dbReference>
<dbReference type="SMART" id="SM00355">
    <property type="entry name" value="ZnF_C2H2"/>
    <property type="match status" value="50"/>
</dbReference>
<dbReference type="GO" id="GO:0000978">
    <property type="term" value="F:RNA polymerase II cis-regulatory region sequence-specific DNA binding"/>
    <property type="evidence" value="ECO:0007669"/>
    <property type="project" value="TreeGrafter"/>
</dbReference>
<dbReference type="FunFam" id="3.30.160.60:FF:000032">
    <property type="entry name" value="Krueppel-like factor 4"/>
    <property type="match status" value="1"/>
</dbReference>
<protein>
    <submittedName>
        <fullName evidence="11">Uncharacterized protein</fullName>
    </submittedName>
</protein>
<evidence type="ECO:0000313" key="11">
    <source>
        <dbReference type="EMBL" id="CAD7224381.1"/>
    </source>
</evidence>
<evidence type="ECO:0000256" key="8">
    <source>
        <dbReference type="ARBA" id="ARBA00023163"/>
    </source>
</evidence>
<dbReference type="InterPro" id="IPR013087">
    <property type="entry name" value="Znf_C2H2_type"/>
</dbReference>
<dbReference type="GO" id="GO:0000981">
    <property type="term" value="F:DNA-binding transcription factor activity, RNA polymerase II-specific"/>
    <property type="evidence" value="ECO:0007669"/>
    <property type="project" value="TreeGrafter"/>
</dbReference>
<sequence>MYELTIQYLQTDKAFRSEQSLQYHLGLAHLDPDGSMVSEDLPEPWHESSDEQMEEESNPIQKVGDKFVCTQCPDRPEFNQRGHLWKHIYRRHQTEKRIKCEVCGKGLLDKHSYTEHMRRHLGDKPFQCTLCKAGFVARYILQAHMVTHNNRGELVYRTKFACKWCHMSFNARLPLNNHILAKHLAECVLNPSDPENPFSCVICDGFAGENANDLTTHLTEHVQAQSGNSVTVAIHTCDVCGRTYKHKRHLNRHAKSHMGIKPFECDICGKRFTEAFDLGEHRRIHDAIKTVPCPYCDKCFPSNIRRNEHVRKKHSEEKPYHCPRCPEKFSDFRSEANHRMDVHGEKNLIHECWKCGKTYVNADRHRKHESICVGGEKASKKERKANGEMATSLYSESYDCGVCGRSYTQRKHLNRHTKSHKSGRSHSCEICGTSFYEAHRLQEHKRIHDKKRRFDCTYCEKNFSSSWRRNEHERKAHHEEKTFKCPSCPERFSDIRSKALHRMEVHEEQNLIHECSKCSRVYTKADRLKKHEACPDRPEFDLRNHLWKHIYRRHQPEKRIKCDVCGKGFLDKYSFTEHMRRHLGDKPFQCHLCKSSFVARYILETHMVTHNNRGEIVYKTKYSCSWCHMCFPSRQPLNNHILSKHLTECVQNPSDPENPFRCVICDAFTGETANDLTTHLTEHVLAQNEAVMANAGHTCNVCGRKYKHKRHLNRHAKTHLGIKPFECDVCGKRFTEASDFGEHKLIHDPIKTVGCPYCDKFFQSNIRRNEHIRKKHSEVKPYHCPRCPEKFSDLRSEANHRMDVHGEKNLIHECWKCGKTYAFLRQDSLKRHEMRVHSEDVLKDAPAVLKCPHCPKAFVKQSSLKRHDSKTHNKGRVPTCHLCEKTFRKTSHLVRHIKSHTREKPYVCRFCGKAFFENWQLTKHEPTHDPNYEPPPTNSHEPILCNICSNYFANPQSFKRHQANVHGLGSRTGRTAKEERAFLCCICSKGFTTQGLKAHMITHSDVRPFQCQLCSATFRRNGELKVHMLCIHAGEDGRQFVCALCSKRFVFQYLLNNHMKTHDAVKRKEFSCHLCQKEFRHACSLSKHLKKHDQSKDVTCDACQLSFFDGMAFRRHVREVHDGEGKTTISQSTRSKRSAVKAVVVDGLGVGTVDEDAEDEEDVHIPDEREPDVDKPVEEQKYLCATCSRGFPTECQLRIHEKYHSDERQFLCSQCSKKFKTTSALKIHERFQHTESRPMPHGCHLCPRRFCLKYQLYEHHNRHCAEPLFSCDLCKKSYAQRGSLRKHLKAWHGLTEREANVNKVQCRYCGAYFGKRKQLKKHALIHKREVRAEKCTRCHHQLVRREEEVFACSFCGETHISERALKVHENKHRISKGNTCSVCNKSFQFASLLILHQKFHTGERPFKCDQCDKRYFHNRILRRHKFYYHSNAVGVLCLQCKMRFLDSGDLKKHNRETHAGHLQCDRCPLSFSVPKRFAKHQMAHKRWQFFCRFCNRPFMNEMTRPAHEAYHVNAQSAHIVSHMRSHTDERPFVCPTCGKAFRNAHGLKIHEMIHQGKKRHQCTVCGEEFWGYPTYKRHLDSHKTGGEGVSYYSQNQLVCPVCGKIVKNTKSAIDKHMRGHTGDKPFACPVPDCLKSFVERKCLENHMRKHTGERPYACETCGNTYPRPDTLAAHVKTVHALGAIYACDRCDKHFTRKYYMEKHRQKCLKEKEGKDVFLSESIGA</sequence>
<keyword evidence="3" id="KW-0677">Repeat</keyword>
<keyword evidence="7" id="KW-0238">DNA-binding</keyword>
<evidence type="ECO:0000256" key="5">
    <source>
        <dbReference type="ARBA" id="ARBA00022833"/>
    </source>
</evidence>
<evidence type="ECO:0000256" key="6">
    <source>
        <dbReference type="ARBA" id="ARBA00023015"/>
    </source>
</evidence>
<dbReference type="FunFam" id="3.30.160.60:FF:002343">
    <property type="entry name" value="Zinc finger protein 33A"/>
    <property type="match status" value="2"/>
</dbReference>
<dbReference type="InterPro" id="IPR050752">
    <property type="entry name" value="C2H2-ZF_domain"/>
</dbReference>
<dbReference type="InterPro" id="IPR036236">
    <property type="entry name" value="Znf_C2H2_sf"/>
</dbReference>
<evidence type="ECO:0000256" key="10">
    <source>
        <dbReference type="SAM" id="MobiDB-lite"/>
    </source>
</evidence>
<organism evidence="11">
    <name type="scientific">Cyprideis torosa</name>
    <dbReference type="NCBI Taxonomy" id="163714"/>
    <lineage>
        <taxon>Eukaryota</taxon>
        <taxon>Metazoa</taxon>
        <taxon>Ecdysozoa</taxon>
        <taxon>Arthropoda</taxon>
        <taxon>Crustacea</taxon>
        <taxon>Oligostraca</taxon>
        <taxon>Ostracoda</taxon>
        <taxon>Podocopa</taxon>
        <taxon>Podocopida</taxon>
        <taxon>Cytherocopina</taxon>
        <taxon>Cytheroidea</taxon>
        <taxon>Cytherideidae</taxon>
        <taxon>Cyprideis</taxon>
    </lineage>
</organism>
<dbReference type="PROSITE" id="PS00028">
    <property type="entry name" value="ZINC_FINGER_C2H2_1"/>
    <property type="match status" value="39"/>
</dbReference>
<accession>A0A7R8ZK13</accession>
<keyword evidence="6" id="KW-0805">Transcription regulation</keyword>
<evidence type="ECO:0000256" key="2">
    <source>
        <dbReference type="ARBA" id="ARBA00022723"/>
    </source>
</evidence>
<dbReference type="PANTHER" id="PTHR24384">
    <property type="entry name" value="FINGER PUTATIVE TRANSCRIPTION FACTOR FAMILY-RELATED"/>
    <property type="match status" value="1"/>
</dbReference>
<dbReference type="Pfam" id="PF00096">
    <property type="entry name" value="zf-C2H2"/>
    <property type="match status" value="8"/>
</dbReference>
<evidence type="ECO:0000256" key="9">
    <source>
        <dbReference type="ARBA" id="ARBA00023242"/>
    </source>
</evidence>
<dbReference type="OrthoDB" id="8117402at2759"/>
<dbReference type="FunFam" id="3.30.160.60:FF:000110">
    <property type="entry name" value="Zinc finger protein-like"/>
    <property type="match status" value="1"/>
</dbReference>
<reference evidence="11" key="1">
    <citation type="submission" date="2020-11" db="EMBL/GenBank/DDBJ databases">
        <authorList>
            <person name="Tran Van P."/>
        </authorList>
    </citation>
    <scope>NUCLEOTIDE SEQUENCE</scope>
</reference>
<dbReference type="Gene3D" id="3.30.160.60">
    <property type="entry name" value="Classic Zinc Finger"/>
    <property type="match status" value="30"/>
</dbReference>
<evidence type="ECO:0000256" key="1">
    <source>
        <dbReference type="ARBA" id="ARBA00004123"/>
    </source>
</evidence>
<gene>
    <name evidence="11" type="ORF">CTOB1V02_LOCUS2346</name>
</gene>
<keyword evidence="4" id="KW-0863">Zinc-finger</keyword>